<reference evidence="1" key="1">
    <citation type="submission" date="2014-09" db="EMBL/GenBank/DDBJ databases">
        <authorList>
            <person name="Magalhaes I.L.F."/>
            <person name="Oliveira U."/>
            <person name="Santos F.R."/>
            <person name="Vidigal T.H.D.A."/>
            <person name="Brescovit A.D."/>
            <person name="Santos A.J."/>
        </authorList>
    </citation>
    <scope>NUCLEOTIDE SEQUENCE</scope>
    <source>
        <tissue evidence="1">Shoot tissue taken approximately 20 cm above the soil surface</tissue>
    </source>
</reference>
<organism evidence="1">
    <name type="scientific">Arundo donax</name>
    <name type="common">Giant reed</name>
    <name type="synonym">Donax arundinaceus</name>
    <dbReference type="NCBI Taxonomy" id="35708"/>
    <lineage>
        <taxon>Eukaryota</taxon>
        <taxon>Viridiplantae</taxon>
        <taxon>Streptophyta</taxon>
        <taxon>Embryophyta</taxon>
        <taxon>Tracheophyta</taxon>
        <taxon>Spermatophyta</taxon>
        <taxon>Magnoliopsida</taxon>
        <taxon>Liliopsida</taxon>
        <taxon>Poales</taxon>
        <taxon>Poaceae</taxon>
        <taxon>PACMAD clade</taxon>
        <taxon>Arundinoideae</taxon>
        <taxon>Arundineae</taxon>
        <taxon>Arundo</taxon>
    </lineage>
</organism>
<sequence>MVRQSKCRTSAKDSRCTSLFVNQKSHFWRPVCGFPFEPCNLLFCSIYHFFNFS</sequence>
<evidence type="ECO:0000313" key="1">
    <source>
        <dbReference type="EMBL" id="JAD57177.1"/>
    </source>
</evidence>
<accession>A0A0A9BD13</accession>
<proteinExistence type="predicted"/>
<reference evidence="1" key="2">
    <citation type="journal article" date="2015" name="Data Brief">
        <title>Shoot transcriptome of the giant reed, Arundo donax.</title>
        <authorList>
            <person name="Barrero R.A."/>
            <person name="Guerrero F.D."/>
            <person name="Moolhuijzen P."/>
            <person name="Goolsby J.A."/>
            <person name="Tidwell J."/>
            <person name="Bellgard S.E."/>
            <person name="Bellgard M.I."/>
        </authorList>
    </citation>
    <scope>NUCLEOTIDE SEQUENCE</scope>
    <source>
        <tissue evidence="1">Shoot tissue taken approximately 20 cm above the soil surface</tissue>
    </source>
</reference>
<dbReference type="EMBL" id="GBRH01240718">
    <property type="protein sequence ID" value="JAD57177.1"/>
    <property type="molecule type" value="Transcribed_RNA"/>
</dbReference>
<name>A0A0A9BD13_ARUDO</name>
<dbReference type="AlphaFoldDB" id="A0A0A9BD13"/>
<protein>
    <submittedName>
        <fullName evidence="1">Uncharacterized protein</fullName>
    </submittedName>
</protein>